<accession>A0A0K2TK22</accession>
<organism evidence="1">
    <name type="scientific">Lepeophtheirus salmonis</name>
    <name type="common">Salmon louse</name>
    <name type="synonym">Caligus salmonis</name>
    <dbReference type="NCBI Taxonomy" id="72036"/>
    <lineage>
        <taxon>Eukaryota</taxon>
        <taxon>Metazoa</taxon>
        <taxon>Ecdysozoa</taxon>
        <taxon>Arthropoda</taxon>
        <taxon>Crustacea</taxon>
        <taxon>Multicrustacea</taxon>
        <taxon>Hexanauplia</taxon>
        <taxon>Copepoda</taxon>
        <taxon>Siphonostomatoida</taxon>
        <taxon>Caligidae</taxon>
        <taxon>Lepeophtheirus</taxon>
    </lineage>
</organism>
<protein>
    <submittedName>
        <fullName evidence="1">Uncharacterized protein</fullName>
    </submittedName>
</protein>
<reference evidence="1" key="1">
    <citation type="submission" date="2014-05" db="EMBL/GenBank/DDBJ databases">
        <authorList>
            <person name="Chronopoulou M."/>
        </authorList>
    </citation>
    <scope>NUCLEOTIDE SEQUENCE</scope>
    <source>
        <tissue evidence="1">Whole organism</tissue>
    </source>
</reference>
<evidence type="ECO:0000313" key="1">
    <source>
        <dbReference type="EMBL" id="CDW26378.1"/>
    </source>
</evidence>
<proteinExistence type="predicted"/>
<sequence>ETLLLRCRTLLNSFWTLWAPLQSCFNPIDHTFWEYIKGKACSDRHPFTEALKVTISQH</sequence>
<dbReference type="EMBL" id="HACA01009017">
    <property type="protein sequence ID" value="CDW26378.1"/>
    <property type="molecule type" value="Transcribed_RNA"/>
</dbReference>
<dbReference type="AlphaFoldDB" id="A0A0K2TK22"/>
<feature type="non-terminal residue" evidence="1">
    <location>
        <position position="1"/>
    </location>
</feature>
<name>A0A0K2TK22_LEPSM</name>